<dbReference type="InterPro" id="IPR015422">
    <property type="entry name" value="PyrdxlP-dep_Trfase_small"/>
</dbReference>
<dbReference type="KEGG" id="amus:LMH87_000034"/>
<proteinExistence type="inferred from homology"/>
<keyword evidence="3" id="KW-0663">Pyridoxal phosphate</keyword>
<keyword evidence="6" id="KW-1185">Reference proteome</keyword>
<dbReference type="InterPro" id="IPR015424">
    <property type="entry name" value="PyrdxlP-dep_Trfase"/>
</dbReference>
<dbReference type="Proteomes" id="UP001144673">
    <property type="component" value="Chromosome 6"/>
</dbReference>
<dbReference type="PANTHER" id="PTHR48097:SF5">
    <property type="entry name" value="LOW SPECIFICITY L-THREONINE ALDOLASE"/>
    <property type="match status" value="1"/>
</dbReference>
<sequence>MFYNQRLTAIDDSGRVHNSTHRFRKNFHLNKVLQFPHHPHIRHPQRRICYHLKDNIIQPHQNIDMPAAGAPAAKAKYSLLDDYSEGAHPEVLTALLQSNGTQEVGYGRDTFSEEAKHHIRSHLGSQDVGVFFVPSGTSANAISIAACLRPHEAVIAASSGHIVTRETGAVEASGHKIINVVPENGKLTPASIGKALDDNWHFPHMAKPRLVYISNATEIGTVYTKAELTAIKRLCEENGLLLFVDGARIGCALTSSKNDLNLNDILELTDIFWIGGTKNGALLGEAVVVKHPQLAEDFEFFVKQHGSLLAKGRIMGVQFAELFRENLYFDLARQANRAAEKLSQSIVGAGFALRAETETNQVFAVLPLELVKTLQQNFSFYIWEKYNDEWAVIRLLTTWATDPEQLERFSSIVLHWTK</sequence>
<name>A0A9W8QGI6_AKAMU</name>
<comment type="similarity">
    <text evidence="2">Belongs to the threonine aldolase family.</text>
</comment>
<dbReference type="Pfam" id="PF01212">
    <property type="entry name" value="Beta_elim_lyase"/>
    <property type="match status" value="1"/>
</dbReference>
<evidence type="ECO:0000259" key="4">
    <source>
        <dbReference type="Pfam" id="PF01212"/>
    </source>
</evidence>
<accession>A0A9W8QGI6</accession>
<gene>
    <name evidence="5" type="ORF">LMH87_000034</name>
</gene>
<evidence type="ECO:0000313" key="6">
    <source>
        <dbReference type="Proteomes" id="UP001144673"/>
    </source>
</evidence>
<organism evidence="5 6">
    <name type="scientific">Akanthomyces muscarius</name>
    <name type="common">Entomopathogenic fungus</name>
    <name type="synonym">Lecanicillium muscarium</name>
    <dbReference type="NCBI Taxonomy" id="2231603"/>
    <lineage>
        <taxon>Eukaryota</taxon>
        <taxon>Fungi</taxon>
        <taxon>Dikarya</taxon>
        <taxon>Ascomycota</taxon>
        <taxon>Pezizomycotina</taxon>
        <taxon>Sordariomycetes</taxon>
        <taxon>Hypocreomycetidae</taxon>
        <taxon>Hypocreales</taxon>
        <taxon>Cordycipitaceae</taxon>
        <taxon>Akanthomyces</taxon>
    </lineage>
</organism>
<comment type="cofactor">
    <cofactor evidence="1">
        <name>pyridoxal 5'-phosphate</name>
        <dbReference type="ChEBI" id="CHEBI:597326"/>
    </cofactor>
</comment>
<dbReference type="AlphaFoldDB" id="A0A9W8QGI6"/>
<dbReference type="GO" id="GO:0016829">
    <property type="term" value="F:lyase activity"/>
    <property type="evidence" value="ECO:0007669"/>
    <property type="project" value="InterPro"/>
</dbReference>
<feature type="domain" description="Aromatic amino acid beta-eliminating lyase/threonine aldolase" evidence="4">
    <location>
        <begin position="102"/>
        <end position="365"/>
    </location>
</feature>
<dbReference type="RefSeq" id="XP_056054879.1">
    <property type="nucleotide sequence ID" value="XM_056197876.1"/>
</dbReference>
<reference evidence="5" key="1">
    <citation type="journal article" date="2023" name="Access Microbiol">
        <title>De-novo genome assembly for Akanthomyces muscarius, a biocontrol agent of insect agricultural pests.</title>
        <authorList>
            <person name="Erdos Z."/>
            <person name="Studholme D.J."/>
            <person name="Raymond B."/>
            <person name="Sharma M."/>
        </authorList>
    </citation>
    <scope>NUCLEOTIDE SEQUENCE</scope>
    <source>
        <strain evidence="5">Ve6</strain>
    </source>
</reference>
<dbReference type="Gene3D" id="3.90.1150.10">
    <property type="entry name" value="Aspartate Aminotransferase, domain 1"/>
    <property type="match status" value="1"/>
</dbReference>
<evidence type="ECO:0000256" key="3">
    <source>
        <dbReference type="ARBA" id="ARBA00022898"/>
    </source>
</evidence>
<dbReference type="InterPro" id="IPR015421">
    <property type="entry name" value="PyrdxlP-dep_Trfase_major"/>
</dbReference>
<evidence type="ECO:0000313" key="5">
    <source>
        <dbReference type="EMBL" id="KAJ4154755.1"/>
    </source>
</evidence>
<comment type="caution">
    <text evidence="5">The sequence shown here is derived from an EMBL/GenBank/DDBJ whole genome shotgun (WGS) entry which is preliminary data.</text>
</comment>
<dbReference type="GO" id="GO:0006520">
    <property type="term" value="P:amino acid metabolic process"/>
    <property type="evidence" value="ECO:0007669"/>
    <property type="project" value="InterPro"/>
</dbReference>
<dbReference type="GeneID" id="80887193"/>
<protein>
    <recommendedName>
        <fullName evidence="4">Aromatic amino acid beta-eliminating lyase/threonine aldolase domain-containing protein</fullName>
    </recommendedName>
</protein>
<dbReference type="EMBL" id="JAJHUN010000007">
    <property type="protein sequence ID" value="KAJ4154755.1"/>
    <property type="molecule type" value="Genomic_DNA"/>
</dbReference>
<evidence type="ECO:0000256" key="2">
    <source>
        <dbReference type="ARBA" id="ARBA00006966"/>
    </source>
</evidence>
<dbReference type="SUPFAM" id="SSF53383">
    <property type="entry name" value="PLP-dependent transferases"/>
    <property type="match status" value="1"/>
</dbReference>
<dbReference type="Gene3D" id="3.40.640.10">
    <property type="entry name" value="Type I PLP-dependent aspartate aminotransferase-like (Major domain)"/>
    <property type="match status" value="1"/>
</dbReference>
<evidence type="ECO:0000256" key="1">
    <source>
        <dbReference type="ARBA" id="ARBA00001933"/>
    </source>
</evidence>
<dbReference type="PANTHER" id="PTHR48097">
    <property type="entry name" value="L-THREONINE ALDOLASE-RELATED"/>
    <property type="match status" value="1"/>
</dbReference>
<dbReference type="InterPro" id="IPR001597">
    <property type="entry name" value="ArAA_b-elim_lyase/Thr_aldolase"/>
</dbReference>